<evidence type="ECO:0000313" key="1">
    <source>
        <dbReference type="EMBL" id="GCD94059.1"/>
    </source>
</evidence>
<reference evidence="1 2" key="1">
    <citation type="submission" date="2018-12" db="EMBL/GenBank/DDBJ databases">
        <title>Draft genome sequence of Embleya hyalina NBRC 13850T.</title>
        <authorList>
            <person name="Komaki H."/>
            <person name="Hosoyama A."/>
            <person name="Kimura A."/>
            <person name="Ichikawa N."/>
            <person name="Tamura T."/>
        </authorList>
    </citation>
    <scope>NUCLEOTIDE SEQUENCE [LARGE SCALE GENOMIC DNA]</scope>
    <source>
        <strain evidence="1 2">NBRC 13850</strain>
    </source>
</reference>
<name>A0A401YHL4_9ACTN</name>
<dbReference type="Proteomes" id="UP000286931">
    <property type="component" value="Unassembled WGS sequence"/>
</dbReference>
<proteinExistence type="predicted"/>
<keyword evidence="2" id="KW-1185">Reference proteome</keyword>
<evidence type="ECO:0000313" key="2">
    <source>
        <dbReference type="Proteomes" id="UP000286931"/>
    </source>
</evidence>
<dbReference type="EMBL" id="BIFH01000015">
    <property type="protein sequence ID" value="GCD94059.1"/>
    <property type="molecule type" value="Genomic_DNA"/>
</dbReference>
<organism evidence="1 2">
    <name type="scientific">Embleya hyalina</name>
    <dbReference type="NCBI Taxonomy" id="516124"/>
    <lineage>
        <taxon>Bacteria</taxon>
        <taxon>Bacillati</taxon>
        <taxon>Actinomycetota</taxon>
        <taxon>Actinomycetes</taxon>
        <taxon>Kitasatosporales</taxon>
        <taxon>Streptomycetaceae</taxon>
        <taxon>Embleya</taxon>
    </lineage>
</organism>
<sequence length="73" mass="7912">MTYQPLTPHDPHCIGIDSCRCAPTTQCPAVLIDGDGYAHRCIEYPGHGPDHGSDIDWAWTDPGAGITYSVEDL</sequence>
<comment type="caution">
    <text evidence="1">The sequence shown here is derived from an EMBL/GenBank/DDBJ whole genome shotgun (WGS) entry which is preliminary data.</text>
</comment>
<dbReference type="AlphaFoldDB" id="A0A401YHL4"/>
<dbReference type="RefSeq" id="WP_126636288.1">
    <property type="nucleotide sequence ID" value="NZ_BIFH01000015.1"/>
</dbReference>
<gene>
    <name evidence="1" type="ORF">EHYA_01715</name>
</gene>
<accession>A0A401YHL4</accession>
<protein>
    <submittedName>
        <fullName evidence="1">Uncharacterized protein</fullName>
    </submittedName>
</protein>